<evidence type="ECO:0000313" key="2">
    <source>
        <dbReference type="EMBL" id="TWO66158.1"/>
    </source>
</evidence>
<dbReference type="OrthoDB" id="8821441at2"/>
<keyword evidence="3" id="KW-1185">Reference proteome</keyword>
<comment type="caution">
    <text evidence="2">The sequence shown here is derived from an EMBL/GenBank/DDBJ whole genome shotgun (WGS) entry which is preliminary data.</text>
</comment>
<keyword evidence="1" id="KW-0732">Signal</keyword>
<sequence length="96" mass="9728">MNTKSIIAIAALAAAVSGVARADEADGSQYAVKFEGSRTRAEVMAEAATVSATRSTEPAGSRVAAPLASKLDTKIVRAQAAEAVRLGKIPSGELSL</sequence>
<feature type="signal peptide" evidence="1">
    <location>
        <begin position="1"/>
        <end position="22"/>
    </location>
</feature>
<feature type="chain" id="PRO_5021854714" evidence="1">
    <location>
        <begin position="23"/>
        <end position="96"/>
    </location>
</feature>
<evidence type="ECO:0000256" key="1">
    <source>
        <dbReference type="SAM" id="SignalP"/>
    </source>
</evidence>
<gene>
    <name evidence="2" type="ORF">FN976_26825</name>
</gene>
<protein>
    <submittedName>
        <fullName evidence="2">DUF4148 domain-containing protein</fullName>
    </submittedName>
</protein>
<dbReference type="RefSeq" id="WP_145896789.1">
    <property type="nucleotide sequence ID" value="NZ_VOBQ01000026.1"/>
</dbReference>
<proteinExistence type="predicted"/>
<dbReference type="Proteomes" id="UP000318199">
    <property type="component" value="Unassembled WGS sequence"/>
</dbReference>
<accession>A0A562ZFW5</accession>
<name>A0A562ZFW5_9BURK</name>
<evidence type="ECO:0000313" key="3">
    <source>
        <dbReference type="Proteomes" id="UP000318199"/>
    </source>
</evidence>
<dbReference type="AlphaFoldDB" id="A0A562ZFW5"/>
<dbReference type="EMBL" id="VOBQ01000026">
    <property type="protein sequence ID" value="TWO66158.1"/>
    <property type="molecule type" value="Genomic_DNA"/>
</dbReference>
<organism evidence="2 3">
    <name type="scientific">Caenimonas sedimenti</name>
    <dbReference type="NCBI Taxonomy" id="2596921"/>
    <lineage>
        <taxon>Bacteria</taxon>
        <taxon>Pseudomonadati</taxon>
        <taxon>Pseudomonadota</taxon>
        <taxon>Betaproteobacteria</taxon>
        <taxon>Burkholderiales</taxon>
        <taxon>Comamonadaceae</taxon>
        <taxon>Caenimonas</taxon>
    </lineage>
</organism>
<reference evidence="2 3" key="1">
    <citation type="submission" date="2019-07" db="EMBL/GenBank/DDBJ databases">
        <title>Caenimonas sedimenti sp. nov., isolated from activated sludge.</title>
        <authorList>
            <person name="Xu J."/>
        </authorList>
    </citation>
    <scope>NUCLEOTIDE SEQUENCE [LARGE SCALE GENOMIC DNA]</scope>
    <source>
        <strain evidence="2 3">HX-9-20</strain>
    </source>
</reference>